<gene>
    <name evidence="2" type="ORF">DARMORV10_A02P17450.1</name>
</gene>
<keyword evidence="1" id="KW-0472">Membrane</keyword>
<evidence type="ECO:0000313" key="2">
    <source>
        <dbReference type="EMBL" id="CAF2139444.1"/>
    </source>
</evidence>
<dbReference type="AlphaFoldDB" id="A0A816WYF8"/>
<evidence type="ECO:0000256" key="1">
    <source>
        <dbReference type="SAM" id="Phobius"/>
    </source>
</evidence>
<organism evidence="2">
    <name type="scientific">Brassica napus</name>
    <name type="common">Rape</name>
    <dbReference type="NCBI Taxonomy" id="3708"/>
    <lineage>
        <taxon>Eukaryota</taxon>
        <taxon>Viridiplantae</taxon>
        <taxon>Streptophyta</taxon>
        <taxon>Embryophyta</taxon>
        <taxon>Tracheophyta</taxon>
        <taxon>Spermatophyta</taxon>
        <taxon>Magnoliopsida</taxon>
        <taxon>eudicotyledons</taxon>
        <taxon>Gunneridae</taxon>
        <taxon>Pentapetalae</taxon>
        <taxon>rosids</taxon>
        <taxon>malvids</taxon>
        <taxon>Brassicales</taxon>
        <taxon>Brassicaceae</taxon>
        <taxon>Brassiceae</taxon>
        <taxon>Brassica</taxon>
    </lineage>
</organism>
<keyword evidence="1" id="KW-1133">Transmembrane helix</keyword>
<dbReference type="Gramene" id="CDY03680">
    <property type="protein sequence ID" value="CDY03680"/>
    <property type="gene ID" value="GSBRNA2T00116474001"/>
</dbReference>
<proteinExistence type="predicted"/>
<name>A0A816WYF8_BRANA</name>
<protein>
    <submittedName>
        <fullName evidence="2">(rape) hypothetical protein</fullName>
    </submittedName>
</protein>
<feature type="transmembrane region" description="Helical" evidence="1">
    <location>
        <begin position="50"/>
        <end position="70"/>
    </location>
</feature>
<sequence>MHHIRDLKCVLYGPGLGSRPPQSTHRRKHISSARKPNCSRWVRNADKEPILICFLVTIRVLLAVTSPLAVSI</sequence>
<accession>A0A816WYF8</accession>
<reference evidence="2" key="1">
    <citation type="submission" date="2021-01" db="EMBL/GenBank/DDBJ databases">
        <authorList>
            <consortium name="Genoscope - CEA"/>
            <person name="William W."/>
        </authorList>
    </citation>
    <scope>NUCLEOTIDE SEQUENCE</scope>
</reference>
<dbReference type="Proteomes" id="UP001295469">
    <property type="component" value="Chromosome A02"/>
</dbReference>
<keyword evidence="1" id="KW-0812">Transmembrane</keyword>
<dbReference type="EMBL" id="HG994356">
    <property type="protein sequence ID" value="CAF2139444.1"/>
    <property type="molecule type" value="Genomic_DNA"/>
</dbReference>